<dbReference type="OrthoDB" id="22408at10239"/>
<protein>
    <submittedName>
        <fullName evidence="1">Uncharacterized protein</fullName>
    </submittedName>
</protein>
<proteinExistence type="predicted"/>
<dbReference type="EMBL" id="KM236245">
    <property type="protein sequence ID" value="AIW03211.1"/>
    <property type="molecule type" value="Genomic_DNA"/>
</dbReference>
<gene>
    <name evidence="1" type="ORF">CPT_Mater54</name>
</gene>
<reference evidence="1 2" key="1">
    <citation type="submission" date="2014-07" db="EMBL/GenBank/DDBJ databases">
        <title>Complete Genome of Bacillus megaterium Myophage Mater.</title>
        <authorList>
            <person name="Lancaster J.C."/>
            <person name="Hodde M.K."/>
            <person name="Hernandez A.C."/>
            <person name="Everett G.F.K."/>
        </authorList>
    </citation>
    <scope>NUCLEOTIDE SEQUENCE [LARGE SCALE GENOMIC DNA]</scope>
</reference>
<accession>A0A0A0RRV9</accession>
<dbReference type="Proteomes" id="UP000030206">
    <property type="component" value="Segment"/>
</dbReference>
<name>A0A0A0RRV9_9CAUD</name>
<dbReference type="KEGG" id="vg:24606953"/>
<organism evidence="1 2">
    <name type="scientific">Bacillus phage Mater</name>
    <dbReference type="NCBI Taxonomy" id="1540090"/>
    <lineage>
        <taxon>Viruses</taxon>
        <taxon>Duplodnaviria</taxon>
        <taxon>Heunggongvirae</taxon>
        <taxon>Uroviricota</taxon>
        <taxon>Caudoviricetes</taxon>
        <taxon>Herelleviridae</taxon>
        <taxon>Bastillevirinae</taxon>
        <taxon>Matervirus</taxon>
        <taxon>Matervirus mater</taxon>
    </lineage>
</organism>
<keyword evidence="2" id="KW-1185">Reference proteome</keyword>
<evidence type="ECO:0000313" key="1">
    <source>
        <dbReference type="EMBL" id="AIW03211.1"/>
    </source>
</evidence>
<dbReference type="RefSeq" id="YP_009151013.1">
    <property type="nucleotide sequence ID" value="NC_027366.1"/>
</dbReference>
<sequence length="79" mass="9434">MEYHKFDNDELLHAVSALHHVAVNEEWYRRHGMNLPYRLDKFGRIVNCISLQVMPDELCDKLIRKQANEVRTQRQLGKD</sequence>
<dbReference type="GeneID" id="24606953"/>
<evidence type="ECO:0000313" key="2">
    <source>
        <dbReference type="Proteomes" id="UP000030206"/>
    </source>
</evidence>